<reference evidence="2 3" key="1">
    <citation type="submission" date="2019-02" db="EMBL/GenBank/DDBJ databases">
        <title>Draft genome sequences of novel Actinobacteria.</title>
        <authorList>
            <person name="Sahin N."/>
            <person name="Ay H."/>
            <person name="Saygin H."/>
        </authorList>
    </citation>
    <scope>NUCLEOTIDE SEQUENCE [LARGE SCALE GENOMIC DNA]</scope>
    <source>
        <strain evidence="2 3">16K104</strain>
    </source>
</reference>
<dbReference type="InterPro" id="IPR052898">
    <property type="entry name" value="ACAD10-like"/>
</dbReference>
<comment type="caution">
    <text evidence="2">The sequence shown here is derived from an EMBL/GenBank/DDBJ whole genome shotgun (WGS) entry which is preliminary data.</text>
</comment>
<evidence type="ECO:0000313" key="3">
    <source>
        <dbReference type="Proteomes" id="UP000295172"/>
    </source>
</evidence>
<proteinExistence type="predicted"/>
<keyword evidence="2" id="KW-0808">Transferase</keyword>
<dbReference type="InterPro" id="IPR011009">
    <property type="entry name" value="Kinase-like_dom_sf"/>
</dbReference>
<sequence length="318" mass="34283">MPRTTGRPLSGRLIAGGWSNLTFEIGDGEHAWVLRRPPLGHVLATAHDMSREYRVMQALAGTGVPVPETYALCTDATVIGAPFYLMEKVEGVPYRSAAELAPLAPDRVRAISQRLVDALVALHEVEPSAVGLEDFGRADGFLARQVRRWSAQLDASRSRDLAPAGELRDLLAANVPAQSAPGIVHGDYRLDNVLIDQADRPAAIIDWEMATIGDPITDLAVLIVYQRLSRLCGGEVVSDAAAAPGFLSEDELRARYLAGGGRRTSHFGFYLGLAAYKLAGVAEGIYYRHRTTGSGFERIGALTVPLLEIGLASVREED</sequence>
<evidence type="ECO:0000313" key="2">
    <source>
        <dbReference type="EMBL" id="TDD27936.1"/>
    </source>
</evidence>
<dbReference type="Gene3D" id="3.90.1200.10">
    <property type="match status" value="1"/>
</dbReference>
<dbReference type="InterPro" id="IPR002575">
    <property type="entry name" value="Aminoglycoside_PTrfase"/>
</dbReference>
<evidence type="ECO:0000259" key="1">
    <source>
        <dbReference type="Pfam" id="PF01636"/>
    </source>
</evidence>
<dbReference type="EMBL" id="SMKR01000028">
    <property type="protein sequence ID" value="TDD27936.1"/>
    <property type="molecule type" value="Genomic_DNA"/>
</dbReference>
<dbReference type="OrthoDB" id="3806873at2"/>
<dbReference type="AlphaFoldDB" id="A0A4R4XBC2"/>
<dbReference type="SUPFAM" id="SSF56112">
    <property type="entry name" value="Protein kinase-like (PK-like)"/>
    <property type="match status" value="1"/>
</dbReference>
<dbReference type="CDD" id="cd05154">
    <property type="entry name" value="ACAD10_11_N-like"/>
    <property type="match status" value="1"/>
</dbReference>
<dbReference type="Proteomes" id="UP000295172">
    <property type="component" value="Unassembled WGS sequence"/>
</dbReference>
<protein>
    <submittedName>
        <fullName evidence="2">Phosphotransferase family protein</fullName>
    </submittedName>
</protein>
<dbReference type="Gene3D" id="3.30.200.20">
    <property type="entry name" value="Phosphorylase Kinase, domain 1"/>
    <property type="match status" value="1"/>
</dbReference>
<dbReference type="PANTHER" id="PTHR47829:SF1">
    <property type="entry name" value="HAD FAMILY PHOSPHATASE"/>
    <property type="match status" value="1"/>
</dbReference>
<keyword evidence="3" id="KW-1185">Reference proteome</keyword>
<accession>A0A4R4XBC2</accession>
<dbReference type="InterPro" id="IPR041726">
    <property type="entry name" value="ACAD10_11_N"/>
</dbReference>
<gene>
    <name evidence="2" type="ORF">E1218_09035</name>
</gene>
<feature type="domain" description="Aminoglycoside phosphotransferase" evidence="1">
    <location>
        <begin position="12"/>
        <end position="226"/>
    </location>
</feature>
<organism evidence="2 3">
    <name type="scientific">Kribbella turkmenica</name>
    <dbReference type="NCBI Taxonomy" id="2530375"/>
    <lineage>
        <taxon>Bacteria</taxon>
        <taxon>Bacillati</taxon>
        <taxon>Actinomycetota</taxon>
        <taxon>Actinomycetes</taxon>
        <taxon>Propionibacteriales</taxon>
        <taxon>Kribbellaceae</taxon>
        <taxon>Kribbella</taxon>
    </lineage>
</organism>
<name>A0A4R4XBC2_9ACTN</name>
<dbReference type="Pfam" id="PF01636">
    <property type="entry name" value="APH"/>
    <property type="match status" value="1"/>
</dbReference>
<dbReference type="GO" id="GO:0016740">
    <property type="term" value="F:transferase activity"/>
    <property type="evidence" value="ECO:0007669"/>
    <property type="project" value="UniProtKB-KW"/>
</dbReference>
<dbReference type="PANTHER" id="PTHR47829">
    <property type="entry name" value="HYDROLASE, PUTATIVE (AFU_ORTHOLOGUE AFUA_1G12880)-RELATED"/>
    <property type="match status" value="1"/>
</dbReference>